<evidence type="ECO:0000256" key="31">
    <source>
        <dbReference type="ARBA" id="ARBA00064101"/>
    </source>
</evidence>
<comment type="catalytic activity">
    <reaction evidence="19">
        <text>tetradecanoyl-CoA + oxidized [electron-transfer flavoprotein] + H(+) = (2E)-tetradecenoyl-CoA + reduced [electron-transfer flavoprotein]</text>
        <dbReference type="Rhea" id="RHEA:47316"/>
        <dbReference type="Rhea" id="RHEA-COMP:10685"/>
        <dbReference type="Rhea" id="RHEA-COMP:10686"/>
        <dbReference type="ChEBI" id="CHEBI:15378"/>
        <dbReference type="ChEBI" id="CHEBI:57385"/>
        <dbReference type="ChEBI" id="CHEBI:57692"/>
        <dbReference type="ChEBI" id="CHEBI:58307"/>
        <dbReference type="ChEBI" id="CHEBI:61405"/>
    </reaction>
    <physiologicalReaction direction="left-to-right" evidence="19">
        <dbReference type="Rhea" id="RHEA:47317"/>
    </physiologicalReaction>
</comment>
<gene>
    <name evidence="38" type="ORF">MEDL_4068</name>
</gene>
<dbReference type="Pfam" id="PF05225">
    <property type="entry name" value="HTH_psq"/>
    <property type="match status" value="1"/>
</dbReference>
<evidence type="ECO:0000256" key="30">
    <source>
        <dbReference type="ARBA" id="ARBA00055983"/>
    </source>
</evidence>
<dbReference type="GO" id="GO:0050660">
    <property type="term" value="F:flavin adenine dinucleotide binding"/>
    <property type="evidence" value="ECO:0007669"/>
    <property type="project" value="InterPro"/>
</dbReference>
<dbReference type="PROSITE" id="PS51253">
    <property type="entry name" value="HTH_CENPB"/>
    <property type="match status" value="1"/>
</dbReference>
<protein>
    <recommendedName>
        <fullName evidence="32">Complex I assembly factor ACAD9, mitochondrial</fullName>
    </recommendedName>
    <alternativeName>
        <fullName evidence="33">Acyl-CoA dehydrogenase family member 9</fullName>
    </alternativeName>
</protein>
<comment type="catalytic activity">
    <reaction evidence="26">
        <text>(4Z,7Z,10Z,13Z,16Z,19Z)-docosahexaenoyl-CoA + oxidized [electron-transfer flavoprotein] + H(+) = (2E,4Z,7Z,10Z,13Z,16Z,19Z)-docosaheptaenoyl-CoA + reduced [electron-transfer flavoprotein]</text>
        <dbReference type="Rhea" id="RHEA:48184"/>
        <dbReference type="Rhea" id="RHEA-COMP:10685"/>
        <dbReference type="Rhea" id="RHEA-COMP:10686"/>
        <dbReference type="ChEBI" id="CHEBI:15378"/>
        <dbReference type="ChEBI" id="CHEBI:57692"/>
        <dbReference type="ChEBI" id="CHEBI:58307"/>
        <dbReference type="ChEBI" id="CHEBI:74298"/>
        <dbReference type="ChEBI" id="CHEBI:77559"/>
    </reaction>
    <physiologicalReaction direction="left-to-right" evidence="26">
        <dbReference type="Rhea" id="RHEA:48185"/>
    </physiologicalReaction>
</comment>
<dbReference type="Gene3D" id="2.40.110.10">
    <property type="entry name" value="Butyryl-CoA Dehydrogenase, subunit A, domain 2"/>
    <property type="match status" value="1"/>
</dbReference>
<dbReference type="PANTHER" id="PTHR43884:SF9">
    <property type="entry name" value="COMPLEX I ASSEMBLY FACTOR ACAD9, MITOCHONDRIAL"/>
    <property type="match status" value="1"/>
</dbReference>
<evidence type="ECO:0000256" key="16">
    <source>
        <dbReference type="ARBA" id="ARBA00047546"/>
    </source>
</evidence>
<dbReference type="InterPro" id="IPR009075">
    <property type="entry name" value="AcylCo_DH/oxidase_C"/>
</dbReference>
<dbReference type="Pfam" id="PF02771">
    <property type="entry name" value="Acyl-CoA_dh_N"/>
    <property type="match status" value="1"/>
</dbReference>
<dbReference type="Pfam" id="PF03184">
    <property type="entry name" value="DDE_1"/>
    <property type="match status" value="1"/>
</dbReference>
<comment type="catalytic activity">
    <reaction evidence="21">
        <text>octadecanoyl-CoA + oxidized [electron-transfer flavoprotein] + H(+) = (2E)-octadecenoyl-CoA + reduced [electron-transfer flavoprotein]</text>
        <dbReference type="Rhea" id="RHEA:47240"/>
        <dbReference type="Rhea" id="RHEA-COMP:10685"/>
        <dbReference type="Rhea" id="RHEA-COMP:10686"/>
        <dbReference type="ChEBI" id="CHEBI:15378"/>
        <dbReference type="ChEBI" id="CHEBI:57394"/>
        <dbReference type="ChEBI" id="CHEBI:57692"/>
        <dbReference type="ChEBI" id="CHEBI:58307"/>
        <dbReference type="ChEBI" id="CHEBI:71412"/>
    </reaction>
    <physiologicalReaction direction="left-to-right" evidence="21">
        <dbReference type="Rhea" id="RHEA:47241"/>
    </physiologicalReaction>
</comment>
<keyword evidence="10" id="KW-0007">Acetylation</keyword>
<dbReference type="EMBL" id="CAJPWZ010000272">
    <property type="protein sequence ID" value="CAG2188683.1"/>
    <property type="molecule type" value="Genomic_DNA"/>
</dbReference>
<dbReference type="InterPro" id="IPR004875">
    <property type="entry name" value="DDE_SF_endonuclease_dom"/>
</dbReference>
<evidence type="ECO:0000256" key="7">
    <source>
        <dbReference type="ARBA" id="ARBA00022792"/>
    </source>
</evidence>
<comment type="catalytic activity">
    <reaction evidence="20">
        <text>eicosanoyl-CoA + oxidized [electron-transfer flavoprotein] + H(+) = (2E)-eicosenoyl-CoA + reduced [electron-transfer flavoprotein]</text>
        <dbReference type="Rhea" id="RHEA:47236"/>
        <dbReference type="Rhea" id="RHEA-COMP:10685"/>
        <dbReference type="Rhea" id="RHEA-COMP:10686"/>
        <dbReference type="ChEBI" id="CHEBI:15378"/>
        <dbReference type="ChEBI" id="CHEBI:57380"/>
        <dbReference type="ChEBI" id="CHEBI:57692"/>
        <dbReference type="ChEBI" id="CHEBI:58307"/>
        <dbReference type="ChEBI" id="CHEBI:74691"/>
    </reaction>
    <physiologicalReaction direction="left-to-right" evidence="20">
        <dbReference type="Rhea" id="RHEA:47237"/>
    </physiologicalReaction>
</comment>
<comment type="subcellular location">
    <subcellularLocation>
        <location evidence="3">Mitochondrion inner membrane</location>
        <topology evidence="3">Peripheral membrane protein</topology>
        <orientation evidence="3">Matrix side</orientation>
    </subcellularLocation>
    <subcellularLocation>
        <location evidence="2 34">Nucleus</location>
    </subcellularLocation>
</comment>
<dbReference type="Gene3D" id="3.30.420.10">
    <property type="entry name" value="Ribonuclease H-like superfamily/Ribonuclease H"/>
    <property type="match status" value="1"/>
</dbReference>
<evidence type="ECO:0000256" key="10">
    <source>
        <dbReference type="ARBA" id="ARBA00022990"/>
    </source>
</evidence>
<comment type="catalytic activity">
    <reaction evidence="27">
        <text>heptadecanoyl-CoA + oxidized [electron-transfer flavoprotein] + H(+) = trans-2-heptadecenoyl-CoA + reduced [electron-transfer flavoprotein]</text>
        <dbReference type="Rhea" id="RHEA:48196"/>
        <dbReference type="Rhea" id="RHEA-COMP:10685"/>
        <dbReference type="Rhea" id="RHEA-COMP:10686"/>
        <dbReference type="ChEBI" id="CHEBI:15378"/>
        <dbReference type="ChEBI" id="CHEBI:57692"/>
        <dbReference type="ChEBI" id="CHEBI:58307"/>
        <dbReference type="ChEBI" id="CHEBI:74307"/>
        <dbReference type="ChEBI" id="CHEBI:77551"/>
    </reaction>
    <physiologicalReaction direction="left-to-right" evidence="27">
        <dbReference type="Rhea" id="RHEA:48197"/>
    </physiologicalReaction>
</comment>
<dbReference type="InterPro" id="IPR006091">
    <property type="entry name" value="Acyl-CoA_Oxase/DH_mid-dom"/>
</dbReference>
<comment type="catalytic activity">
    <reaction evidence="22">
        <text>(9E)-octadecenoyl-CoA + oxidized [electron-transfer flavoprotein] + H(+) = (2E,9E)-octadecadienoyl-CoA + reduced [electron-transfer flavoprotein]</text>
        <dbReference type="Rhea" id="RHEA:48192"/>
        <dbReference type="Rhea" id="RHEA-COMP:10685"/>
        <dbReference type="Rhea" id="RHEA-COMP:10686"/>
        <dbReference type="ChEBI" id="CHEBI:15378"/>
        <dbReference type="ChEBI" id="CHEBI:57692"/>
        <dbReference type="ChEBI" id="CHEBI:58307"/>
        <dbReference type="ChEBI" id="CHEBI:77537"/>
        <dbReference type="ChEBI" id="CHEBI:77552"/>
    </reaction>
    <physiologicalReaction direction="left-to-right" evidence="22">
        <dbReference type="Rhea" id="RHEA:48193"/>
    </physiologicalReaction>
</comment>
<evidence type="ECO:0000313" key="38">
    <source>
        <dbReference type="EMBL" id="CAG2188683.1"/>
    </source>
</evidence>
<feature type="DNA-binding region" description="H-T-H motif" evidence="34">
    <location>
        <begin position="29"/>
        <end position="49"/>
    </location>
</feature>
<evidence type="ECO:0000256" key="32">
    <source>
        <dbReference type="ARBA" id="ARBA00073945"/>
    </source>
</evidence>
<comment type="subunit">
    <text evidence="31">Homodimer. Interacts with NDUFAF1 and ECSIT. Part of the mitochondrial complex I assembly/MCIA complex that comprises at least the core subunits TMEM126B, NDUFAF1, ECSIT and ACAD9 and complement subunits such as COA1 and TMEM186. Interacts with TMEM70 and TMEM242.</text>
</comment>
<dbReference type="InterPro" id="IPR013786">
    <property type="entry name" value="AcylCoA_DH/ox_N"/>
</dbReference>
<reference evidence="38" key="1">
    <citation type="submission" date="2021-03" db="EMBL/GenBank/DDBJ databases">
        <authorList>
            <person name="Bekaert M."/>
        </authorList>
    </citation>
    <scope>NUCLEOTIDE SEQUENCE</scope>
</reference>
<evidence type="ECO:0000256" key="12">
    <source>
        <dbReference type="ARBA" id="ARBA00023125"/>
    </source>
</evidence>
<evidence type="ECO:0000256" key="34">
    <source>
        <dbReference type="PROSITE-ProRule" id="PRU00320"/>
    </source>
</evidence>
<evidence type="ECO:0000256" key="28">
    <source>
        <dbReference type="ARBA" id="ARBA00052438"/>
    </source>
</evidence>
<dbReference type="InterPro" id="IPR006089">
    <property type="entry name" value="Acyl-CoA_DH_CS"/>
</dbReference>
<dbReference type="InterPro" id="IPR046373">
    <property type="entry name" value="Acyl-CoA_Oxase/DH_mid-dom_sf"/>
</dbReference>
<evidence type="ECO:0000256" key="5">
    <source>
        <dbReference type="ARBA" id="ARBA00022553"/>
    </source>
</evidence>
<dbReference type="PANTHER" id="PTHR43884">
    <property type="entry name" value="ACYL-COA DEHYDROGENASE"/>
    <property type="match status" value="1"/>
</dbReference>
<comment type="caution">
    <text evidence="38">The sequence shown here is derived from an EMBL/GenBank/DDBJ whole genome shotgun (WGS) entry which is preliminary data.</text>
</comment>
<evidence type="ECO:0000256" key="20">
    <source>
        <dbReference type="ARBA" id="ARBA00049140"/>
    </source>
</evidence>
<comment type="catalytic activity">
    <reaction evidence="29">
        <text>nonanoyl-CoA + oxidized [electron-transfer flavoprotein] + H(+) = (2E)-nonenoyl-CoA + reduced [electron-transfer flavoprotein]</text>
        <dbReference type="Rhea" id="RHEA:48208"/>
        <dbReference type="Rhea" id="RHEA-COMP:10685"/>
        <dbReference type="Rhea" id="RHEA-COMP:10686"/>
        <dbReference type="ChEBI" id="CHEBI:15378"/>
        <dbReference type="ChEBI" id="CHEBI:57692"/>
        <dbReference type="ChEBI" id="CHEBI:58307"/>
        <dbReference type="ChEBI" id="CHEBI:76291"/>
        <dbReference type="ChEBI" id="CHEBI:76292"/>
    </reaction>
    <physiologicalReaction direction="left-to-right" evidence="29">
        <dbReference type="Rhea" id="RHEA:48209"/>
    </physiologicalReaction>
</comment>
<dbReference type="SUPFAM" id="SSF56645">
    <property type="entry name" value="Acyl-CoA dehydrogenase NM domain-like"/>
    <property type="match status" value="1"/>
</dbReference>
<dbReference type="FunFam" id="1.20.140.10:FF:000023">
    <property type="entry name" value="Acyl-CoA dehydrogenase family member 9"/>
    <property type="match status" value="1"/>
</dbReference>
<keyword evidence="9" id="KW-0809">Transit peptide</keyword>
<dbReference type="CDD" id="cd01161">
    <property type="entry name" value="VLCAD"/>
    <property type="match status" value="1"/>
</dbReference>
<evidence type="ECO:0000256" key="35">
    <source>
        <dbReference type="SAM" id="Coils"/>
    </source>
</evidence>
<name>A0A8S3PXC1_MYTED</name>
<keyword evidence="7" id="KW-0999">Mitochondrion inner membrane</keyword>
<keyword evidence="5" id="KW-0597">Phosphoprotein</keyword>
<dbReference type="Pfam" id="PF03221">
    <property type="entry name" value="HTH_Tnp_Tc5"/>
    <property type="match status" value="1"/>
</dbReference>
<evidence type="ECO:0000256" key="2">
    <source>
        <dbReference type="ARBA" id="ARBA00004123"/>
    </source>
</evidence>
<dbReference type="SMART" id="SM00674">
    <property type="entry name" value="CENPB"/>
    <property type="match status" value="1"/>
</dbReference>
<keyword evidence="13" id="KW-0496">Mitochondrion</keyword>
<feature type="domain" description="HTH psq-type" evidence="36">
    <location>
        <begin position="1"/>
        <end position="53"/>
    </location>
</feature>
<dbReference type="Pfam" id="PF00441">
    <property type="entry name" value="Acyl-CoA_dh_1"/>
    <property type="match status" value="1"/>
</dbReference>
<evidence type="ECO:0000256" key="6">
    <source>
        <dbReference type="ARBA" id="ARBA00022630"/>
    </source>
</evidence>
<evidence type="ECO:0000256" key="15">
    <source>
        <dbReference type="ARBA" id="ARBA00023242"/>
    </source>
</evidence>
<dbReference type="InterPro" id="IPR007889">
    <property type="entry name" value="HTH_Psq"/>
</dbReference>
<dbReference type="AlphaFoldDB" id="A0A8S3PXC1"/>
<dbReference type="InterPro" id="IPR009057">
    <property type="entry name" value="Homeodomain-like_sf"/>
</dbReference>
<dbReference type="PROSITE" id="PS00073">
    <property type="entry name" value="ACYL_COA_DH_2"/>
    <property type="match status" value="1"/>
</dbReference>
<dbReference type="OrthoDB" id="2588832at2759"/>
<keyword evidence="14" id="KW-0472">Membrane</keyword>
<dbReference type="InterPro" id="IPR036397">
    <property type="entry name" value="RNaseH_sf"/>
</dbReference>
<comment type="catalytic activity">
    <reaction evidence="23">
        <text>pentadecanoyl-CoA + oxidized [electron-transfer flavoprotein] + H(+) = (2E)-pentadecenoyl-CoA + reduced [electron-transfer flavoprotein]</text>
        <dbReference type="Rhea" id="RHEA:48204"/>
        <dbReference type="Rhea" id="RHEA-COMP:10685"/>
        <dbReference type="Rhea" id="RHEA-COMP:10686"/>
        <dbReference type="ChEBI" id="CHEBI:15378"/>
        <dbReference type="ChEBI" id="CHEBI:57692"/>
        <dbReference type="ChEBI" id="CHEBI:58307"/>
        <dbReference type="ChEBI" id="CHEBI:74309"/>
        <dbReference type="ChEBI" id="CHEBI:77545"/>
    </reaction>
    <physiologicalReaction direction="left-to-right" evidence="23">
        <dbReference type="Rhea" id="RHEA:48205"/>
    </physiologicalReaction>
</comment>
<comment type="catalytic activity">
    <reaction evidence="16">
        <text>decanoyl-CoA + oxidized [electron-transfer flavoprotein] + H(+) = (2E)-decenoyl-CoA + reduced [electron-transfer flavoprotein]</text>
        <dbReference type="Rhea" id="RHEA:48176"/>
        <dbReference type="Rhea" id="RHEA-COMP:10685"/>
        <dbReference type="Rhea" id="RHEA-COMP:10686"/>
        <dbReference type="ChEBI" id="CHEBI:15378"/>
        <dbReference type="ChEBI" id="CHEBI:57692"/>
        <dbReference type="ChEBI" id="CHEBI:58307"/>
        <dbReference type="ChEBI" id="CHEBI:61406"/>
        <dbReference type="ChEBI" id="CHEBI:61430"/>
    </reaction>
    <physiologicalReaction direction="left-to-right" evidence="16">
        <dbReference type="Rhea" id="RHEA:48177"/>
    </physiologicalReaction>
</comment>
<dbReference type="GO" id="GO:0006631">
    <property type="term" value="P:fatty acid metabolic process"/>
    <property type="evidence" value="ECO:0007669"/>
    <property type="project" value="UniProtKB-ARBA"/>
</dbReference>
<dbReference type="Pfam" id="PF21343">
    <property type="entry name" value="ACAD9-ACADV_C"/>
    <property type="match status" value="1"/>
</dbReference>
<comment type="catalytic activity">
    <reaction evidence="24">
        <text>(9Z,12Z)-octadecadienoyl-CoA + oxidized [electron-transfer flavoprotein] + H(+) = (2E,9Z,12Z)-octadecatrienoyl-CoA + reduced [electron-transfer flavoprotein]</text>
        <dbReference type="Rhea" id="RHEA:48188"/>
        <dbReference type="Rhea" id="RHEA-COMP:10685"/>
        <dbReference type="Rhea" id="RHEA-COMP:10686"/>
        <dbReference type="ChEBI" id="CHEBI:15378"/>
        <dbReference type="ChEBI" id="CHEBI:57383"/>
        <dbReference type="ChEBI" id="CHEBI:57692"/>
        <dbReference type="ChEBI" id="CHEBI:58307"/>
        <dbReference type="ChEBI" id="CHEBI:77558"/>
    </reaction>
    <physiologicalReaction direction="left-to-right" evidence="24">
        <dbReference type="Rhea" id="RHEA:48189"/>
    </physiologicalReaction>
</comment>
<evidence type="ECO:0000259" key="37">
    <source>
        <dbReference type="PROSITE" id="PS51253"/>
    </source>
</evidence>
<evidence type="ECO:0000256" key="21">
    <source>
        <dbReference type="ARBA" id="ARBA00049224"/>
    </source>
</evidence>
<evidence type="ECO:0000256" key="9">
    <source>
        <dbReference type="ARBA" id="ARBA00022946"/>
    </source>
</evidence>
<dbReference type="FunFam" id="1.20.140.10:FF:000008">
    <property type="entry name" value="acyl-CoA dehydrogenase family member 9, mitochondrial"/>
    <property type="match status" value="1"/>
</dbReference>
<sequence length="1154" mass="130083">MGKRNKYRNYALEDIKNAVQMVESKAMSIRSASRQYNVPKTTIIDKLNGRSSLQARSGPSPVLFDSEEEMLVHWVIDMAKIGYGQTRQQLLYTVKTILDHDGRKTPFKDNLPGKDWLYAFMKRHPEISTRTPQKLGKERAVISWQKIKWWFEDFAKYLTENYEEGINILKDASRIYITQMKVVSQDPKSGKILAAKGSKNVYSTCSADKSQITVLAWERFRFNPLEGFTEAVLGRTKTGWMDSELFYTWVRDHFITAIKDRKVKLPVILLVDGHTSHISLETAQLCKSENVILYCLLEHASHILQPCDVTLFGPLKKHWRDSVRDYQFKNPGEFVTKGTFASVFKSAWAKGTTVDVAIKGFRHTGLYPFSVESVDKSKVEPSQVFARAKPDQDLGNDDDMNCKDAQVDSRPVTNSSGTYNLDQEPVQIADEADTEIALMPSEIFDSVSCETSHTIVEELHDQPPCLYPEIIIQVNPCNVNVTPHKDENKQSCEKAPSSSFELLLVTPSEQKTLKKKKTRTVLPKAVSGSEMIKFLENRKQQKEDEQEMKEKRKIDRELKRKLKEEENAKKEERKTRKRKEWKKIRNDALIYPELTKEQLDDINQLVQPIERFFDEVDSKTIDEKAKIPDDVLQQLKDLGLFGQQIPEEYGGLGLNATEFARLAEITALDGSISVTLAAHQSIGLKGILIAGTESQKQKYLPKLATGEHVAAFCLTEPSSGSDAASIQTRATLSEDGKTFHLNGGKIWISNGGIADVFTVFAKTEIEKDGEKVDKVTAFIVEREFGGVTNGKPEDKLGIRGSNTCEVHFDNTPVPIENVIGEVGGGFKVAMNILNSGRFSMGSSGAGVLKKMMGLVAEHATTRAQFGQYLSEFPLIKEKFARLAITTYVMESMAYLTAGTLDAYEQPDLSLEAAIVKIFSSEGCWVCANECLQILGGLGYMKDYPYERLLRDGRILMIFEGTNEILRMFVALQGCQHAGKQLKDLVKKLRNPLANPGLFFGTLKKRMMSDPLKPALKLHLDEEVHPSLKTAAQSLETGTFIFQTAVERVLERYGNKVVHEQLDLKRLANIVIDLYAMTSCIARTSRSLSIGLRNSDHELLITNTFCYEADLRIKHEMQQLLKGKTENTDETIHKIADLVFKNKGYAASHPLDRNW</sequence>
<evidence type="ECO:0000256" key="19">
    <source>
        <dbReference type="ARBA" id="ARBA00049038"/>
    </source>
</evidence>
<dbReference type="FunFam" id="1.10.540.10:FF:000001">
    <property type="entry name" value="Very long-chain-specific acyl-CoA dehydrogenase, mitochondrial"/>
    <property type="match status" value="1"/>
</dbReference>
<evidence type="ECO:0000256" key="22">
    <source>
        <dbReference type="ARBA" id="ARBA00050339"/>
    </source>
</evidence>
<evidence type="ECO:0000256" key="18">
    <source>
        <dbReference type="ARBA" id="ARBA00048725"/>
    </source>
</evidence>
<dbReference type="SUPFAM" id="SSF47203">
    <property type="entry name" value="Acyl-CoA dehydrogenase C-terminal domain-like"/>
    <property type="match status" value="1"/>
</dbReference>
<comment type="catalytic activity">
    <reaction evidence="17">
        <text>oxidized [electron-transfer flavoprotein] + hexadecanoyl-CoA + H(+) = (2E)-hexadecenoyl-CoA + reduced [electron-transfer flavoprotein]</text>
        <dbReference type="Rhea" id="RHEA:43448"/>
        <dbReference type="Rhea" id="RHEA-COMP:10685"/>
        <dbReference type="Rhea" id="RHEA-COMP:10686"/>
        <dbReference type="ChEBI" id="CHEBI:15378"/>
        <dbReference type="ChEBI" id="CHEBI:57379"/>
        <dbReference type="ChEBI" id="CHEBI:57692"/>
        <dbReference type="ChEBI" id="CHEBI:58307"/>
        <dbReference type="ChEBI" id="CHEBI:61526"/>
    </reaction>
    <physiologicalReaction direction="left-to-right" evidence="17">
        <dbReference type="Rhea" id="RHEA:43449"/>
    </physiologicalReaction>
</comment>
<evidence type="ECO:0000256" key="1">
    <source>
        <dbReference type="ARBA" id="ARBA00001974"/>
    </source>
</evidence>
<evidence type="ECO:0000256" key="8">
    <source>
        <dbReference type="ARBA" id="ARBA00022827"/>
    </source>
</evidence>
<organism evidence="38 39">
    <name type="scientific">Mytilus edulis</name>
    <name type="common">Blue mussel</name>
    <dbReference type="NCBI Taxonomy" id="6550"/>
    <lineage>
        <taxon>Eukaryota</taxon>
        <taxon>Metazoa</taxon>
        <taxon>Spiralia</taxon>
        <taxon>Lophotrochozoa</taxon>
        <taxon>Mollusca</taxon>
        <taxon>Bivalvia</taxon>
        <taxon>Autobranchia</taxon>
        <taxon>Pteriomorphia</taxon>
        <taxon>Mytilida</taxon>
        <taxon>Mytiloidea</taxon>
        <taxon>Mytilidae</taxon>
        <taxon>Mytilinae</taxon>
        <taxon>Mytilus</taxon>
    </lineage>
</organism>
<keyword evidence="35" id="KW-0175">Coiled coil</keyword>
<feature type="domain" description="HTH CENPB-type" evidence="37">
    <location>
        <begin position="55"/>
        <end position="130"/>
    </location>
</feature>
<comment type="catalytic activity">
    <reaction evidence="18">
        <text>oxidized [electron-transfer flavoprotein] + (9Z)-octadecenoyl-CoA + H(+) = (2E,9Z)-octadecadienoyl-CoA + reduced [electron-transfer flavoprotein]</text>
        <dbReference type="Rhea" id="RHEA:47300"/>
        <dbReference type="Rhea" id="RHEA-COMP:10685"/>
        <dbReference type="Rhea" id="RHEA-COMP:10686"/>
        <dbReference type="ChEBI" id="CHEBI:15378"/>
        <dbReference type="ChEBI" id="CHEBI:57387"/>
        <dbReference type="ChEBI" id="CHEBI:57692"/>
        <dbReference type="ChEBI" id="CHEBI:58307"/>
        <dbReference type="ChEBI" id="CHEBI:77553"/>
    </reaction>
    <physiologicalReaction direction="left-to-right" evidence="18">
        <dbReference type="Rhea" id="RHEA:47301"/>
    </physiologicalReaction>
</comment>
<dbReference type="GO" id="GO:0003677">
    <property type="term" value="F:DNA binding"/>
    <property type="evidence" value="ECO:0007669"/>
    <property type="project" value="UniProtKB-UniRule"/>
</dbReference>
<evidence type="ECO:0000256" key="26">
    <source>
        <dbReference type="ARBA" id="ARBA00052172"/>
    </source>
</evidence>
<accession>A0A8S3PXC1</accession>
<evidence type="ECO:0000256" key="27">
    <source>
        <dbReference type="ARBA" id="ARBA00052354"/>
    </source>
</evidence>
<dbReference type="InterPro" id="IPR009100">
    <property type="entry name" value="AcylCoA_DH/oxidase_NM_dom_sf"/>
</dbReference>
<dbReference type="InterPro" id="IPR049448">
    <property type="entry name" value="ACAD9/ACADV-like_C"/>
</dbReference>
<dbReference type="Proteomes" id="UP000683360">
    <property type="component" value="Unassembled WGS sequence"/>
</dbReference>
<dbReference type="Gene3D" id="1.20.140.10">
    <property type="entry name" value="Butyryl-CoA Dehydrogenase, subunit A, domain 3"/>
    <property type="match status" value="2"/>
</dbReference>
<dbReference type="InterPro" id="IPR006600">
    <property type="entry name" value="HTH_CenpB_DNA-bd_dom"/>
</dbReference>
<evidence type="ECO:0000256" key="13">
    <source>
        <dbReference type="ARBA" id="ARBA00023128"/>
    </source>
</evidence>
<dbReference type="InterPro" id="IPR037069">
    <property type="entry name" value="AcylCoA_DH/ox_N_sf"/>
</dbReference>
<evidence type="ECO:0000256" key="25">
    <source>
        <dbReference type="ARBA" id="ARBA00051582"/>
    </source>
</evidence>
<evidence type="ECO:0000256" key="11">
    <source>
        <dbReference type="ARBA" id="ARBA00023002"/>
    </source>
</evidence>
<keyword evidence="6" id="KW-0285">Flavoprotein</keyword>
<keyword evidence="15 34" id="KW-0539">Nucleus</keyword>
<dbReference type="PROSITE" id="PS00072">
    <property type="entry name" value="ACYL_COA_DH_1"/>
    <property type="match status" value="1"/>
</dbReference>
<dbReference type="GO" id="GO:0003995">
    <property type="term" value="F:acyl-CoA dehydrogenase activity"/>
    <property type="evidence" value="ECO:0007669"/>
    <property type="project" value="InterPro"/>
</dbReference>
<dbReference type="InterPro" id="IPR036250">
    <property type="entry name" value="AcylCo_DH-like_C"/>
</dbReference>
<dbReference type="GO" id="GO:0005743">
    <property type="term" value="C:mitochondrial inner membrane"/>
    <property type="evidence" value="ECO:0007669"/>
    <property type="project" value="UniProtKB-SubCell"/>
</dbReference>
<keyword evidence="39" id="KW-1185">Reference proteome</keyword>
<dbReference type="FunFam" id="2.40.110.10:FF:000006">
    <property type="entry name" value="very long-chain specific acyl-CoA dehydrogenase, mitochondrial"/>
    <property type="match status" value="1"/>
</dbReference>
<evidence type="ECO:0000256" key="24">
    <source>
        <dbReference type="ARBA" id="ARBA00051128"/>
    </source>
</evidence>
<evidence type="ECO:0000256" key="23">
    <source>
        <dbReference type="ARBA" id="ARBA00050383"/>
    </source>
</evidence>
<comment type="cofactor">
    <cofactor evidence="1">
        <name>FAD</name>
        <dbReference type="ChEBI" id="CHEBI:57692"/>
    </cofactor>
</comment>
<comment type="catalytic activity">
    <reaction evidence="25">
        <text>(9Z)-hexadecenoyl-CoA + oxidized [electron-transfer flavoprotein] + H(+) = (2E,9Z)-hexadecadienoyl-CoA + reduced [electron-transfer flavoprotein]</text>
        <dbReference type="Rhea" id="RHEA:47304"/>
        <dbReference type="Rhea" id="RHEA-COMP:10685"/>
        <dbReference type="Rhea" id="RHEA-COMP:10686"/>
        <dbReference type="ChEBI" id="CHEBI:15378"/>
        <dbReference type="ChEBI" id="CHEBI:57692"/>
        <dbReference type="ChEBI" id="CHEBI:58307"/>
        <dbReference type="ChEBI" id="CHEBI:61540"/>
        <dbReference type="ChEBI" id="CHEBI:77549"/>
    </reaction>
    <physiologicalReaction direction="left-to-right" evidence="25">
        <dbReference type="Rhea" id="RHEA:47305"/>
    </physiologicalReaction>
</comment>
<evidence type="ECO:0000256" key="3">
    <source>
        <dbReference type="ARBA" id="ARBA00004443"/>
    </source>
</evidence>
<evidence type="ECO:0000259" key="36">
    <source>
        <dbReference type="PROSITE" id="PS50960"/>
    </source>
</evidence>
<evidence type="ECO:0000256" key="14">
    <source>
        <dbReference type="ARBA" id="ARBA00023136"/>
    </source>
</evidence>
<evidence type="ECO:0000256" key="17">
    <source>
        <dbReference type="ARBA" id="ARBA00047916"/>
    </source>
</evidence>
<keyword evidence="11 38" id="KW-0560">Oxidoreductase</keyword>
<evidence type="ECO:0000256" key="4">
    <source>
        <dbReference type="ARBA" id="ARBA00009347"/>
    </source>
</evidence>
<dbReference type="PROSITE" id="PS50960">
    <property type="entry name" value="HTH_PSQ"/>
    <property type="match status" value="1"/>
</dbReference>
<comment type="similarity">
    <text evidence="4">Belongs to the acyl-CoA dehydrogenase family.</text>
</comment>
<proteinExistence type="inferred from homology"/>
<keyword evidence="12 34" id="KW-0238">DNA-binding</keyword>
<dbReference type="Gene3D" id="1.10.10.60">
    <property type="entry name" value="Homeodomain-like"/>
    <property type="match status" value="1"/>
</dbReference>
<dbReference type="GO" id="GO:0005634">
    <property type="term" value="C:nucleus"/>
    <property type="evidence" value="ECO:0007669"/>
    <property type="project" value="UniProtKB-SubCell"/>
</dbReference>
<dbReference type="Gene3D" id="1.10.540.10">
    <property type="entry name" value="Acyl-CoA dehydrogenase/oxidase, N-terminal domain"/>
    <property type="match status" value="1"/>
</dbReference>
<evidence type="ECO:0000256" key="33">
    <source>
        <dbReference type="ARBA" id="ARBA00076025"/>
    </source>
</evidence>
<dbReference type="Pfam" id="PF02770">
    <property type="entry name" value="Acyl-CoA_dh_M"/>
    <property type="match status" value="1"/>
</dbReference>
<evidence type="ECO:0000313" key="39">
    <source>
        <dbReference type="Proteomes" id="UP000683360"/>
    </source>
</evidence>
<feature type="coiled-coil region" evidence="35">
    <location>
        <begin position="532"/>
        <end position="582"/>
    </location>
</feature>
<keyword evidence="8" id="KW-0274">FAD</keyword>
<dbReference type="SUPFAM" id="SSF46689">
    <property type="entry name" value="Homeodomain-like"/>
    <property type="match status" value="1"/>
</dbReference>
<comment type="function">
    <text evidence="30">As part of the MCIA complex, primarily participates in the assembly of the mitochondrial complex I and therefore plays a role in oxidative phosphorylation. This moonlighting protein also has a dehydrogenase activity toward a broad range of substrates with greater specificity for long-chain unsaturated acyl-CoAs. However, in vivo, it does not seem to play a primary role in fatty acid oxidation. In addition, the function in complex I assembly is independent of the dehydrogenase activity of the protein.</text>
</comment>
<evidence type="ECO:0000256" key="29">
    <source>
        <dbReference type="ARBA" id="ARBA00052466"/>
    </source>
</evidence>
<comment type="catalytic activity">
    <reaction evidence="28">
        <text>undecanoyl-CoA + oxidized [electron-transfer flavoprotein] + H(+) = trans-2-undecenoyl-CoA + reduced [electron-transfer flavoprotein]</text>
        <dbReference type="Rhea" id="RHEA:48200"/>
        <dbReference type="Rhea" id="RHEA-COMP:10685"/>
        <dbReference type="Rhea" id="RHEA-COMP:10686"/>
        <dbReference type="ChEBI" id="CHEBI:15378"/>
        <dbReference type="ChEBI" id="CHEBI:57692"/>
        <dbReference type="ChEBI" id="CHEBI:58307"/>
        <dbReference type="ChEBI" id="CHEBI:77547"/>
        <dbReference type="ChEBI" id="CHEBI:77548"/>
    </reaction>
    <physiologicalReaction direction="left-to-right" evidence="28">
        <dbReference type="Rhea" id="RHEA:48201"/>
    </physiologicalReaction>
</comment>